<dbReference type="Pfam" id="PF19912">
    <property type="entry name" value="DUF6385"/>
    <property type="match status" value="1"/>
</dbReference>
<reference evidence="2 3" key="1">
    <citation type="submission" date="2016-11" db="EMBL/GenBank/DDBJ databases">
        <authorList>
            <person name="Jaros S."/>
            <person name="Januszkiewicz K."/>
            <person name="Wedrychowicz H."/>
        </authorList>
    </citation>
    <scope>NUCLEOTIDE SEQUENCE [LARGE SCALE GENOMIC DNA]</scope>
    <source>
        <strain evidence="2 3">DSM 15212</strain>
    </source>
</reference>
<feature type="domain" description="DUF6385" evidence="1">
    <location>
        <begin position="164"/>
        <end position="245"/>
    </location>
</feature>
<dbReference type="InterPro" id="IPR045965">
    <property type="entry name" value="DUF6385"/>
</dbReference>
<accession>A0A1M6LZJ5</accession>
<gene>
    <name evidence="2" type="ORF">SAMN02745912_00994</name>
</gene>
<keyword evidence="3" id="KW-1185">Reference proteome</keyword>
<proteinExistence type="predicted"/>
<dbReference type="STRING" id="1121301.SAMN02745912_00994"/>
<dbReference type="AlphaFoldDB" id="A0A1M6LZJ5"/>
<organism evidence="2 3">
    <name type="scientific">Paramaledivibacter caminithermalis (strain DSM 15212 / CIP 107654 / DViRD3)</name>
    <name type="common">Clostridium caminithermale</name>
    <dbReference type="NCBI Taxonomy" id="1121301"/>
    <lineage>
        <taxon>Bacteria</taxon>
        <taxon>Bacillati</taxon>
        <taxon>Bacillota</taxon>
        <taxon>Clostridia</taxon>
        <taxon>Peptostreptococcales</taxon>
        <taxon>Caminicellaceae</taxon>
        <taxon>Paramaledivibacter</taxon>
    </lineage>
</organism>
<evidence type="ECO:0000259" key="1">
    <source>
        <dbReference type="Pfam" id="PF19912"/>
    </source>
</evidence>
<name>A0A1M6LZJ5_PARC5</name>
<evidence type="ECO:0000313" key="3">
    <source>
        <dbReference type="Proteomes" id="UP000184465"/>
    </source>
</evidence>
<dbReference type="Proteomes" id="UP000184465">
    <property type="component" value="Unassembled WGS sequence"/>
</dbReference>
<dbReference type="OrthoDB" id="2078973at2"/>
<dbReference type="RefSeq" id="WP_073147571.1">
    <property type="nucleotide sequence ID" value="NZ_FRAG01000008.1"/>
</dbReference>
<sequence>MPNNIVFNGVAEQLQVLINGVDQDGKTKKLQTDSDGRLMVSTVTVTAENFDIRQLSGVTDSVVIKETVTVTAENFDIRQLSGVTDSVVIKETVTVTAENFDIRQLSGVTDSVVIKETVTVTAENLDIRPLSGATDSIQLSSRLFTEESASFDDVTAATATFVQNTGEQSEYSFYVFNTGSNTLTVQLQISPINTDSYFMDDPSGAVALASGDKTVLVAGRYLRYTRLYYDTGGEECSFDVYYNAQV</sequence>
<protein>
    <recommendedName>
        <fullName evidence="1">DUF6385 domain-containing protein</fullName>
    </recommendedName>
</protein>
<dbReference type="EMBL" id="FRAG01000008">
    <property type="protein sequence ID" value="SHJ76572.1"/>
    <property type="molecule type" value="Genomic_DNA"/>
</dbReference>
<evidence type="ECO:0000313" key="2">
    <source>
        <dbReference type="EMBL" id="SHJ76572.1"/>
    </source>
</evidence>